<accession>A0A5C5Y3G6</accession>
<evidence type="ECO:0000256" key="4">
    <source>
        <dbReference type="ARBA" id="ARBA00022989"/>
    </source>
</evidence>
<dbReference type="GO" id="GO:0017004">
    <property type="term" value="P:cytochrome complex assembly"/>
    <property type="evidence" value="ECO:0007669"/>
    <property type="project" value="UniProtKB-KW"/>
</dbReference>
<keyword evidence="2 7" id="KW-0812">Transmembrane</keyword>
<dbReference type="PANTHER" id="PTHR32234">
    <property type="entry name" value="THIOL:DISULFIDE INTERCHANGE PROTEIN DSBD"/>
    <property type="match status" value="1"/>
</dbReference>
<dbReference type="SUPFAM" id="SSF52833">
    <property type="entry name" value="Thioredoxin-like"/>
    <property type="match status" value="1"/>
</dbReference>
<name>A0A5C5Y3G6_9PLAN</name>
<evidence type="ECO:0000256" key="2">
    <source>
        <dbReference type="ARBA" id="ARBA00022692"/>
    </source>
</evidence>
<evidence type="ECO:0000313" key="9">
    <source>
        <dbReference type="EMBL" id="TWT69263.1"/>
    </source>
</evidence>
<dbReference type="AlphaFoldDB" id="A0A5C5Y3G6"/>
<sequence>MFAFAMVGIAATTSLAQEQSSGDQSSAGSVPIEQSIQSDDAAGGGRLTQDAAELFPQLATPNFGDQLSAGPDGFSDWQLTGASDEAAEADHADAGSPAPKEAEPFRDGDYVVQWQAWIDAEPESDQAIAELVFRAVPDKGFHVYASSVTGEESSTAFALTDKSDLAVGAPNTKNEVVSKVLFEGLPPIRFHEGTVTWRLPVRINANSKTGTAELKGLITYQACTDTSCRQPVALEFVAPMKIDVAAKSAAAAGPIRLTSTAFGPAADQAASLNWVDKAIDSEPVDAAAPVPSIDQPEDEYSFATMLFFAFIGGIILNVMPCVLPVVGLKVMSFVEQAGEDRKRVFMLNMVYALGILSVFALLAVLAVVAGLSWGEQFTFFPLKLGLTLVLFALALSYLGVWEIPVPGMASGKVSQDLQQREGYAGAFSKGIFATILATPCSGPLLGTIFGLSIFLSGPEKFLVMMTVGLGMAVPYLLIGLNPKLVAWLPKPGGWMETFKEFLAFLLLGTVAFFFAGFADDLKLPVFVSLIGVWFGCWIVGRVPNWETVQKRVFAWAGGLAAAAVIGIGSFVALAPVDDEMGWVPYSEARLQALHDEGRTVMLDFTASWCVNCKINSKFAIDTEKTRELVDELDAVPMLADWSDRNDQIKSKLAELRSNSIPLLVVFPGSDPAEPIILRDLVSQTSVLDALRKAGPSVDSQIAKGSGNTSRQLVTTR</sequence>
<dbReference type="Proteomes" id="UP000317238">
    <property type="component" value="Unassembled WGS sequence"/>
</dbReference>
<evidence type="ECO:0000259" key="8">
    <source>
        <dbReference type="Pfam" id="PF02683"/>
    </source>
</evidence>
<feature type="region of interest" description="Disordered" evidence="6">
    <location>
        <begin position="85"/>
        <end position="104"/>
    </location>
</feature>
<keyword evidence="10" id="KW-1185">Reference proteome</keyword>
<evidence type="ECO:0000256" key="7">
    <source>
        <dbReference type="SAM" id="Phobius"/>
    </source>
</evidence>
<feature type="compositionally biased region" description="Polar residues" evidence="6">
    <location>
        <begin position="705"/>
        <end position="716"/>
    </location>
</feature>
<dbReference type="CDD" id="cd02953">
    <property type="entry name" value="DsbDgamma"/>
    <property type="match status" value="1"/>
</dbReference>
<feature type="region of interest" description="Disordered" evidence="6">
    <location>
        <begin position="697"/>
        <end position="716"/>
    </location>
</feature>
<comment type="caution">
    <text evidence="9">The sequence shown here is derived from an EMBL/GenBank/DDBJ whole genome shotgun (WGS) entry which is preliminary data.</text>
</comment>
<protein>
    <submittedName>
        <fullName evidence="9">Thiol:disulfide interchange protein DsbD</fullName>
        <ecNumber evidence="9">1.8.1.8</ecNumber>
    </submittedName>
</protein>
<evidence type="ECO:0000256" key="1">
    <source>
        <dbReference type="ARBA" id="ARBA00004141"/>
    </source>
</evidence>
<dbReference type="GO" id="GO:0047134">
    <property type="term" value="F:protein-disulfide reductase [NAD(P)H] activity"/>
    <property type="evidence" value="ECO:0007669"/>
    <property type="project" value="UniProtKB-EC"/>
</dbReference>
<feature type="transmembrane region" description="Helical" evidence="7">
    <location>
        <begin position="552"/>
        <end position="574"/>
    </location>
</feature>
<feature type="region of interest" description="Disordered" evidence="6">
    <location>
        <begin position="15"/>
        <end position="78"/>
    </location>
</feature>
<keyword evidence="9" id="KW-0560">Oxidoreductase</keyword>
<keyword evidence="4 7" id="KW-1133">Transmembrane helix</keyword>
<feature type="transmembrane region" description="Helical" evidence="7">
    <location>
        <begin position="461"/>
        <end position="480"/>
    </location>
</feature>
<feature type="transmembrane region" description="Helical" evidence="7">
    <location>
        <begin position="349"/>
        <end position="373"/>
    </location>
</feature>
<dbReference type="PANTHER" id="PTHR32234:SF3">
    <property type="entry name" value="SUPPRESSION OF COPPER SENSITIVITY PROTEIN"/>
    <property type="match status" value="1"/>
</dbReference>
<feature type="transmembrane region" description="Helical" evidence="7">
    <location>
        <begin position="501"/>
        <end position="517"/>
    </location>
</feature>
<evidence type="ECO:0000256" key="5">
    <source>
        <dbReference type="ARBA" id="ARBA00023136"/>
    </source>
</evidence>
<dbReference type="GO" id="GO:0045454">
    <property type="term" value="P:cell redox homeostasis"/>
    <property type="evidence" value="ECO:0007669"/>
    <property type="project" value="TreeGrafter"/>
</dbReference>
<keyword evidence="3" id="KW-0201">Cytochrome c-type biogenesis</keyword>
<dbReference type="InterPro" id="IPR036249">
    <property type="entry name" value="Thioredoxin-like_sf"/>
</dbReference>
<dbReference type="OrthoDB" id="9811036at2"/>
<feature type="transmembrane region" description="Helical" evidence="7">
    <location>
        <begin position="430"/>
        <end position="455"/>
    </location>
</feature>
<feature type="transmembrane region" description="Helical" evidence="7">
    <location>
        <begin position="385"/>
        <end position="409"/>
    </location>
</feature>
<reference evidence="9 10" key="1">
    <citation type="submission" date="2019-02" db="EMBL/GenBank/DDBJ databases">
        <title>Deep-cultivation of Planctomycetes and their phenomic and genomic characterization uncovers novel biology.</title>
        <authorList>
            <person name="Wiegand S."/>
            <person name="Jogler M."/>
            <person name="Boedeker C."/>
            <person name="Pinto D."/>
            <person name="Vollmers J."/>
            <person name="Rivas-Marin E."/>
            <person name="Kohn T."/>
            <person name="Peeters S.H."/>
            <person name="Heuer A."/>
            <person name="Rast P."/>
            <person name="Oberbeckmann S."/>
            <person name="Bunk B."/>
            <person name="Jeske O."/>
            <person name="Meyerdierks A."/>
            <person name="Storesund J.E."/>
            <person name="Kallscheuer N."/>
            <person name="Luecker S."/>
            <person name="Lage O.M."/>
            <person name="Pohl T."/>
            <person name="Merkel B.J."/>
            <person name="Hornburger P."/>
            <person name="Mueller R.-W."/>
            <person name="Bruemmer F."/>
            <person name="Labrenz M."/>
            <person name="Spormann A.M."/>
            <person name="Op Den Camp H."/>
            <person name="Overmann J."/>
            <person name="Amann R."/>
            <person name="Jetten M.S.M."/>
            <person name="Mascher T."/>
            <person name="Medema M.H."/>
            <person name="Devos D.P."/>
            <person name="Kaster A.-K."/>
            <person name="Ovreas L."/>
            <person name="Rohde M."/>
            <person name="Galperin M.Y."/>
            <person name="Jogler C."/>
        </authorList>
    </citation>
    <scope>NUCLEOTIDE SEQUENCE [LARGE SCALE GENOMIC DNA]</scope>
    <source>
        <strain evidence="9 10">Pan14r</strain>
    </source>
</reference>
<feature type="transmembrane region" description="Helical" evidence="7">
    <location>
        <begin position="302"/>
        <end position="328"/>
    </location>
</feature>
<feature type="transmembrane region" description="Helical" evidence="7">
    <location>
        <begin position="523"/>
        <end position="540"/>
    </location>
</feature>
<evidence type="ECO:0000256" key="3">
    <source>
        <dbReference type="ARBA" id="ARBA00022748"/>
    </source>
</evidence>
<dbReference type="EC" id="1.8.1.8" evidence="9"/>
<gene>
    <name evidence="9" type="primary">dsbD_2</name>
    <name evidence="9" type="ORF">Pan14r_15480</name>
</gene>
<evidence type="ECO:0000256" key="6">
    <source>
        <dbReference type="SAM" id="MobiDB-lite"/>
    </source>
</evidence>
<dbReference type="Gene3D" id="3.40.30.10">
    <property type="entry name" value="Glutaredoxin"/>
    <property type="match status" value="1"/>
</dbReference>
<dbReference type="EMBL" id="SJPL01000001">
    <property type="protein sequence ID" value="TWT69263.1"/>
    <property type="molecule type" value="Genomic_DNA"/>
</dbReference>
<dbReference type="GO" id="GO:0016020">
    <property type="term" value="C:membrane"/>
    <property type="evidence" value="ECO:0007669"/>
    <property type="project" value="UniProtKB-SubCell"/>
</dbReference>
<keyword evidence="5 7" id="KW-0472">Membrane</keyword>
<dbReference type="InterPro" id="IPR003834">
    <property type="entry name" value="Cyt_c_assmbl_TM_dom"/>
</dbReference>
<evidence type="ECO:0000313" key="10">
    <source>
        <dbReference type="Proteomes" id="UP000317238"/>
    </source>
</evidence>
<dbReference type="Pfam" id="PF02683">
    <property type="entry name" value="DsbD_TM"/>
    <property type="match status" value="1"/>
</dbReference>
<feature type="domain" description="Cytochrome C biogenesis protein transmembrane" evidence="8">
    <location>
        <begin position="305"/>
        <end position="511"/>
    </location>
</feature>
<dbReference type="InterPro" id="IPR035671">
    <property type="entry name" value="DsbD_gamma"/>
</dbReference>
<proteinExistence type="predicted"/>
<comment type="subcellular location">
    <subcellularLocation>
        <location evidence="1">Membrane</location>
        <topology evidence="1">Multi-pass membrane protein</topology>
    </subcellularLocation>
</comment>
<feature type="compositionally biased region" description="Polar residues" evidence="6">
    <location>
        <begin position="15"/>
        <end position="38"/>
    </location>
</feature>
<dbReference type="Pfam" id="PF13899">
    <property type="entry name" value="Thioredoxin_7"/>
    <property type="match status" value="1"/>
</dbReference>
<organism evidence="9 10">
    <name type="scientific">Crateriforma conspicua</name>
    <dbReference type="NCBI Taxonomy" id="2527996"/>
    <lineage>
        <taxon>Bacteria</taxon>
        <taxon>Pseudomonadati</taxon>
        <taxon>Planctomycetota</taxon>
        <taxon>Planctomycetia</taxon>
        <taxon>Planctomycetales</taxon>
        <taxon>Planctomycetaceae</taxon>
        <taxon>Crateriforma</taxon>
    </lineage>
</organism>